<reference evidence="2 3" key="1">
    <citation type="submission" date="2019-07" db="EMBL/GenBank/DDBJ databases">
        <title>Whole genome shotgun sequence of Aneurinibacillus danicus NBRC 102444.</title>
        <authorList>
            <person name="Hosoyama A."/>
            <person name="Uohara A."/>
            <person name="Ohji S."/>
            <person name="Ichikawa N."/>
        </authorList>
    </citation>
    <scope>NUCLEOTIDE SEQUENCE [LARGE SCALE GENOMIC DNA]</scope>
    <source>
        <strain evidence="2 3">NBRC 102444</strain>
    </source>
</reference>
<feature type="region of interest" description="Disordered" evidence="1">
    <location>
        <begin position="17"/>
        <end position="39"/>
    </location>
</feature>
<protein>
    <submittedName>
        <fullName evidence="2">Uncharacterized protein</fullName>
    </submittedName>
</protein>
<accession>A0A511V9V2</accession>
<name>A0A511V9V2_9BACL</name>
<dbReference type="Proteomes" id="UP000321157">
    <property type="component" value="Unassembled WGS sequence"/>
</dbReference>
<evidence type="ECO:0000313" key="2">
    <source>
        <dbReference type="EMBL" id="GEN35609.1"/>
    </source>
</evidence>
<proteinExistence type="predicted"/>
<sequence length="39" mass="4155">MNSADASRRWTAAAELFNKTSGKPAGQKDSTVYTHGLEG</sequence>
<dbReference type="AlphaFoldDB" id="A0A511V9V2"/>
<dbReference type="EMBL" id="BJXX01000142">
    <property type="protein sequence ID" value="GEN35609.1"/>
    <property type="molecule type" value="Genomic_DNA"/>
</dbReference>
<evidence type="ECO:0000313" key="3">
    <source>
        <dbReference type="Proteomes" id="UP000321157"/>
    </source>
</evidence>
<organism evidence="2 3">
    <name type="scientific">Aneurinibacillus danicus</name>
    <dbReference type="NCBI Taxonomy" id="267746"/>
    <lineage>
        <taxon>Bacteria</taxon>
        <taxon>Bacillati</taxon>
        <taxon>Bacillota</taxon>
        <taxon>Bacilli</taxon>
        <taxon>Bacillales</taxon>
        <taxon>Paenibacillaceae</taxon>
        <taxon>Aneurinibacillus group</taxon>
        <taxon>Aneurinibacillus</taxon>
    </lineage>
</organism>
<comment type="caution">
    <text evidence="2">The sequence shown here is derived from an EMBL/GenBank/DDBJ whole genome shotgun (WGS) entry which is preliminary data.</text>
</comment>
<gene>
    <name evidence="2" type="ORF">ADA01nite_30690</name>
</gene>
<evidence type="ECO:0000256" key="1">
    <source>
        <dbReference type="SAM" id="MobiDB-lite"/>
    </source>
</evidence>
<keyword evidence="3" id="KW-1185">Reference proteome</keyword>